<organism evidence="1 2">
    <name type="scientific">Trifolium pratense</name>
    <name type="common">Red clover</name>
    <dbReference type="NCBI Taxonomy" id="57577"/>
    <lineage>
        <taxon>Eukaryota</taxon>
        <taxon>Viridiplantae</taxon>
        <taxon>Streptophyta</taxon>
        <taxon>Embryophyta</taxon>
        <taxon>Tracheophyta</taxon>
        <taxon>Spermatophyta</taxon>
        <taxon>Magnoliopsida</taxon>
        <taxon>eudicotyledons</taxon>
        <taxon>Gunneridae</taxon>
        <taxon>Pentapetalae</taxon>
        <taxon>rosids</taxon>
        <taxon>fabids</taxon>
        <taxon>Fabales</taxon>
        <taxon>Fabaceae</taxon>
        <taxon>Papilionoideae</taxon>
        <taxon>50 kb inversion clade</taxon>
        <taxon>NPAAA clade</taxon>
        <taxon>Hologalegina</taxon>
        <taxon>IRL clade</taxon>
        <taxon>Trifolieae</taxon>
        <taxon>Trifolium</taxon>
    </lineage>
</organism>
<reference evidence="1" key="1">
    <citation type="submission" date="2023-10" db="EMBL/GenBank/DDBJ databases">
        <authorList>
            <person name="Rodriguez Cubillos JULIANA M."/>
            <person name="De Vega J."/>
        </authorList>
    </citation>
    <scope>NUCLEOTIDE SEQUENCE</scope>
</reference>
<dbReference type="Proteomes" id="UP001177021">
    <property type="component" value="Unassembled WGS sequence"/>
</dbReference>
<accession>A0ACB0K9C4</accession>
<dbReference type="EMBL" id="CASHSV030000206">
    <property type="protein sequence ID" value="CAJ2653902.1"/>
    <property type="molecule type" value="Genomic_DNA"/>
</dbReference>
<name>A0ACB0K9C4_TRIPR</name>
<comment type="caution">
    <text evidence="1">The sequence shown here is derived from an EMBL/GenBank/DDBJ whole genome shotgun (WGS) entry which is preliminary data.</text>
</comment>
<evidence type="ECO:0000313" key="2">
    <source>
        <dbReference type="Proteomes" id="UP001177021"/>
    </source>
</evidence>
<protein>
    <submittedName>
        <fullName evidence="1">Uncharacterized protein</fullName>
    </submittedName>
</protein>
<keyword evidence="2" id="KW-1185">Reference proteome</keyword>
<sequence>MNDIGGQRKAEAVLLLLSLSHYTFKPIHLGLLHFLLLTFIFISTFQNHHHFSLMDATSQPLKYQTWFLKVSIHCEGCKRKVKKVLQSIEGVFTTTIDPQQQKVTVTGNVAVETLIRKLAKAGKHAEVLPENLPGKGKDSNKAKNNKKNEQKNQEAQQKQNHSSANSTESKSNHSSVKNRGTENAEKCKGENNSTTSNTKTKGLPEKPPAGGKGPEAENKGGQTGGGDSGKKKMKKVQSGGGTGTGTGNNGLSSASTGAPAHTGSEFQYPGQVVGQVNLSPTRQQPYMFYPETCYPPLVHYATYNRLCPIGTMACPSYYVPPLPYMCSGLDRDPYHQFQSTPLIPFEFFSDENANGCSIM</sequence>
<gene>
    <name evidence="1" type="ORF">MILVUS5_LOCUS21164</name>
</gene>
<evidence type="ECO:0000313" key="1">
    <source>
        <dbReference type="EMBL" id="CAJ2653902.1"/>
    </source>
</evidence>
<proteinExistence type="predicted"/>